<dbReference type="InterPro" id="IPR028082">
    <property type="entry name" value="Peripla_BP_I"/>
</dbReference>
<dbReference type="CDD" id="cd06268">
    <property type="entry name" value="PBP1_ABC_transporter_LIVBP-like"/>
    <property type="match status" value="1"/>
</dbReference>
<organism evidence="7 8">
    <name type="scientific">Nonomuraea salmonea</name>
    <dbReference type="NCBI Taxonomy" id="46181"/>
    <lineage>
        <taxon>Bacteria</taxon>
        <taxon>Bacillati</taxon>
        <taxon>Actinomycetota</taxon>
        <taxon>Actinomycetes</taxon>
        <taxon>Streptosporangiales</taxon>
        <taxon>Streptosporangiaceae</taxon>
        <taxon>Nonomuraea</taxon>
    </lineage>
</organism>
<evidence type="ECO:0000313" key="7">
    <source>
        <dbReference type="EMBL" id="MFB9468440.1"/>
    </source>
</evidence>
<dbReference type="InterPro" id="IPR001828">
    <property type="entry name" value="ANF_lig-bd_rcpt"/>
</dbReference>
<evidence type="ECO:0000256" key="3">
    <source>
        <dbReference type="ARBA" id="ARBA00022989"/>
    </source>
</evidence>
<dbReference type="Pfam" id="PF01094">
    <property type="entry name" value="ANF_receptor"/>
    <property type="match status" value="1"/>
</dbReference>
<comment type="caution">
    <text evidence="7">The sequence shown here is derived from an EMBL/GenBank/DDBJ whole genome shotgun (WGS) entry which is preliminary data.</text>
</comment>
<feature type="domain" description="Receptor ligand binding region" evidence="6">
    <location>
        <begin position="501"/>
        <end position="808"/>
    </location>
</feature>
<evidence type="ECO:0000259" key="6">
    <source>
        <dbReference type="Pfam" id="PF01094"/>
    </source>
</evidence>
<gene>
    <name evidence="7" type="ORF">ACFFR3_02925</name>
</gene>
<name>A0ABV5NDR6_9ACTN</name>
<proteinExistence type="predicted"/>
<accession>A0ABV5NDR6</accession>
<evidence type="ECO:0000313" key="8">
    <source>
        <dbReference type="Proteomes" id="UP001589568"/>
    </source>
</evidence>
<keyword evidence="4 5" id="KW-0472">Membrane</keyword>
<keyword evidence="8" id="KW-1185">Reference proteome</keyword>
<reference evidence="7 8" key="1">
    <citation type="submission" date="2024-09" db="EMBL/GenBank/DDBJ databases">
        <authorList>
            <person name="Sun Q."/>
            <person name="Mori K."/>
        </authorList>
    </citation>
    <scope>NUCLEOTIDE SEQUENCE [LARGE SCALE GENOMIC DNA]</scope>
    <source>
        <strain evidence="7 8">JCM 3324</strain>
    </source>
</reference>
<evidence type="ECO:0000256" key="1">
    <source>
        <dbReference type="ARBA" id="ARBA00004370"/>
    </source>
</evidence>
<feature type="transmembrane region" description="Helical" evidence="5">
    <location>
        <begin position="175"/>
        <end position="201"/>
    </location>
</feature>
<feature type="transmembrane region" description="Helical" evidence="5">
    <location>
        <begin position="380"/>
        <end position="399"/>
    </location>
</feature>
<dbReference type="RefSeq" id="WP_379482541.1">
    <property type="nucleotide sequence ID" value="NZ_JBHMCF010000003.1"/>
</dbReference>
<sequence>MAYAPAYPLIVDAVRRPSPLAREDGRPILVFTGDLRAADEAVDDVDKVGRWAPHARIEATAASDVAGVIEKLTFRDGLLTRWVGGTLLPPPRFLLTRFILWAWREAHPAASGEHRETPTREDYARSHAAWRKAETFTGPALRSWADYVSRTMTTWLPASGLTAFGLQQFMDGVNLLLWLISPAVAVVLALLHATLLVRGLLSYRWFRRAPYLPRRAGEPLIDYAMRIAGTELPPGHEDEHGEQAERLLVAALLEDLRQAYRRRLFPWAWPGWGRHTYPVVGIKHADPGTAGRRFVELVEEIRVGTGQRGPLLLVVSTSVPPPAHHARFDGGGIDAPAELYAEWGRAMRRFQPSPYLVIDTTRPVEPGTVRRRPERRLRPVRAMVFWAFVLTLVAAPVMVTAANALGCGSGLHELADQCVGLGSLDKITPHATLRPVTEKIEQQNAAIPFGAKVIKVAYLGPLTTQPGAQFKDGQMTAVAGELTGLGAYQAEFNKSKSDWKMKVLFANTGQDFLGAELAAGEIAGHAKNDPSLAAVVGFAWSRDEVRRAITRLTKVDMPMVGTVSTVHQIAVDDKGRRSPYFYRLAVVDTLQVKATVHWLEQIGLDPEVGTRPEVAVVWQNQPGELYSKDLRDLFWAAYQGEKTEHSFTDDASLEAAVRKACRTKAKVLYYTGRADFLAIVQRSWGTACQRRGVRLLASDDVTGAIANDVHSNPGKHTVTMSFVSLTDARNPSDNQSQEVLWRWADKTSKTFSYVHAAFAYDAVQAVAMAFNTYRDQSPDALAVRAGVHYNLRGLSFDGATGAVAFSSDATDHDAQGRAIWLMTVEAGEEIKAVRECHPTAKTHGCGQSRDPGDTT</sequence>
<comment type="subcellular location">
    <subcellularLocation>
        <location evidence="1">Membrane</location>
    </subcellularLocation>
</comment>
<dbReference type="EMBL" id="JBHMCF010000003">
    <property type="protein sequence ID" value="MFB9468440.1"/>
    <property type="molecule type" value="Genomic_DNA"/>
</dbReference>
<evidence type="ECO:0000256" key="2">
    <source>
        <dbReference type="ARBA" id="ARBA00022692"/>
    </source>
</evidence>
<keyword evidence="3 5" id="KW-1133">Transmembrane helix</keyword>
<evidence type="ECO:0000256" key="5">
    <source>
        <dbReference type="SAM" id="Phobius"/>
    </source>
</evidence>
<protein>
    <submittedName>
        <fullName evidence="7">ABC transporter substrate-binding protein</fullName>
    </submittedName>
</protein>
<dbReference type="Gene3D" id="3.40.50.2300">
    <property type="match status" value="2"/>
</dbReference>
<keyword evidence="2 5" id="KW-0812">Transmembrane</keyword>
<evidence type="ECO:0000256" key="4">
    <source>
        <dbReference type="ARBA" id="ARBA00023136"/>
    </source>
</evidence>
<dbReference type="Proteomes" id="UP001589568">
    <property type="component" value="Unassembled WGS sequence"/>
</dbReference>
<dbReference type="SUPFAM" id="SSF53822">
    <property type="entry name" value="Periplasmic binding protein-like I"/>
    <property type="match status" value="1"/>
</dbReference>